<dbReference type="CDD" id="cd00170">
    <property type="entry name" value="SEC14"/>
    <property type="match status" value="1"/>
</dbReference>
<organism evidence="2 3">
    <name type="scientific">Ladona fulva</name>
    <name type="common">Scarce chaser dragonfly</name>
    <name type="synonym">Libellula fulva</name>
    <dbReference type="NCBI Taxonomy" id="123851"/>
    <lineage>
        <taxon>Eukaryota</taxon>
        <taxon>Metazoa</taxon>
        <taxon>Ecdysozoa</taxon>
        <taxon>Arthropoda</taxon>
        <taxon>Hexapoda</taxon>
        <taxon>Insecta</taxon>
        <taxon>Pterygota</taxon>
        <taxon>Palaeoptera</taxon>
        <taxon>Odonata</taxon>
        <taxon>Epiprocta</taxon>
        <taxon>Anisoptera</taxon>
        <taxon>Libelluloidea</taxon>
        <taxon>Libellulidae</taxon>
        <taxon>Ladona</taxon>
    </lineage>
</organism>
<dbReference type="GO" id="GO:0016020">
    <property type="term" value="C:membrane"/>
    <property type="evidence" value="ECO:0007669"/>
    <property type="project" value="TreeGrafter"/>
</dbReference>
<dbReference type="OrthoDB" id="6682367at2759"/>
<dbReference type="Gene3D" id="1.20.5.1200">
    <property type="entry name" value="Alpha-tocopherol transfer"/>
    <property type="match status" value="1"/>
</dbReference>
<dbReference type="GO" id="GO:1902936">
    <property type="term" value="F:phosphatidylinositol bisphosphate binding"/>
    <property type="evidence" value="ECO:0007669"/>
    <property type="project" value="TreeGrafter"/>
</dbReference>
<dbReference type="AlphaFoldDB" id="A0A8K0K252"/>
<dbReference type="EMBL" id="KZ308282">
    <property type="protein sequence ID" value="KAG8226436.1"/>
    <property type="molecule type" value="Genomic_DNA"/>
</dbReference>
<dbReference type="PRINTS" id="PR00180">
    <property type="entry name" value="CRETINALDHBP"/>
</dbReference>
<dbReference type="PANTHER" id="PTHR10174">
    <property type="entry name" value="ALPHA-TOCOPHEROL TRANSFER PROTEIN-RELATED"/>
    <property type="match status" value="1"/>
</dbReference>
<evidence type="ECO:0000313" key="3">
    <source>
        <dbReference type="Proteomes" id="UP000792457"/>
    </source>
</evidence>
<dbReference type="InterPro" id="IPR001251">
    <property type="entry name" value="CRAL-TRIO_dom"/>
</dbReference>
<name>A0A8K0K252_LADFU</name>
<gene>
    <name evidence="2" type="ORF">J437_LFUL015104</name>
</gene>
<reference evidence="2" key="2">
    <citation type="submission" date="2017-10" db="EMBL/GenBank/DDBJ databases">
        <title>Ladona fulva Genome sequencing and assembly.</title>
        <authorList>
            <person name="Murali S."/>
            <person name="Richards S."/>
            <person name="Bandaranaike D."/>
            <person name="Bellair M."/>
            <person name="Blankenburg K."/>
            <person name="Chao H."/>
            <person name="Dinh H."/>
            <person name="Doddapaneni H."/>
            <person name="Dugan-Rocha S."/>
            <person name="Elkadiri S."/>
            <person name="Gnanaolivu R."/>
            <person name="Hernandez B."/>
            <person name="Skinner E."/>
            <person name="Javaid M."/>
            <person name="Lee S."/>
            <person name="Li M."/>
            <person name="Ming W."/>
            <person name="Munidasa M."/>
            <person name="Muniz J."/>
            <person name="Nguyen L."/>
            <person name="Hughes D."/>
            <person name="Osuji N."/>
            <person name="Pu L.-L."/>
            <person name="Puazo M."/>
            <person name="Qu C."/>
            <person name="Quiroz J."/>
            <person name="Raj R."/>
            <person name="Weissenberger G."/>
            <person name="Xin Y."/>
            <person name="Zou X."/>
            <person name="Han Y."/>
            <person name="Worley K."/>
            <person name="Muzny D."/>
            <person name="Gibbs R."/>
        </authorList>
    </citation>
    <scope>NUCLEOTIDE SEQUENCE</scope>
    <source>
        <strain evidence="2">Sampled in the wild</strain>
    </source>
</reference>
<dbReference type="PROSITE" id="PS50191">
    <property type="entry name" value="CRAL_TRIO"/>
    <property type="match status" value="1"/>
</dbReference>
<proteinExistence type="predicted"/>
<dbReference type="Pfam" id="PF00650">
    <property type="entry name" value="CRAL_TRIO"/>
    <property type="match status" value="1"/>
</dbReference>
<dbReference type="InterPro" id="IPR036865">
    <property type="entry name" value="CRAL-TRIO_dom_sf"/>
</dbReference>
<dbReference type="Proteomes" id="UP000792457">
    <property type="component" value="Unassembled WGS sequence"/>
</dbReference>
<dbReference type="SMART" id="SM00516">
    <property type="entry name" value="SEC14"/>
    <property type="match status" value="1"/>
</dbReference>
<evidence type="ECO:0000313" key="2">
    <source>
        <dbReference type="EMBL" id="KAG8226436.1"/>
    </source>
</evidence>
<dbReference type="PANTHER" id="PTHR10174:SF224">
    <property type="entry name" value="RETINOL-BINDING PROTEIN PINTA"/>
    <property type="match status" value="1"/>
</dbReference>
<reference evidence="2" key="1">
    <citation type="submission" date="2013-04" db="EMBL/GenBank/DDBJ databases">
        <authorList>
            <person name="Qu J."/>
            <person name="Murali S.C."/>
            <person name="Bandaranaike D."/>
            <person name="Bellair M."/>
            <person name="Blankenburg K."/>
            <person name="Chao H."/>
            <person name="Dinh H."/>
            <person name="Doddapaneni H."/>
            <person name="Downs B."/>
            <person name="Dugan-Rocha S."/>
            <person name="Elkadiri S."/>
            <person name="Gnanaolivu R.D."/>
            <person name="Hernandez B."/>
            <person name="Javaid M."/>
            <person name="Jayaseelan J.C."/>
            <person name="Lee S."/>
            <person name="Li M."/>
            <person name="Ming W."/>
            <person name="Munidasa M."/>
            <person name="Muniz J."/>
            <person name="Nguyen L."/>
            <person name="Ongeri F."/>
            <person name="Osuji N."/>
            <person name="Pu L.-L."/>
            <person name="Puazo M."/>
            <person name="Qu C."/>
            <person name="Quiroz J."/>
            <person name="Raj R."/>
            <person name="Weissenberger G."/>
            <person name="Xin Y."/>
            <person name="Zou X."/>
            <person name="Han Y."/>
            <person name="Richards S."/>
            <person name="Worley K."/>
            <person name="Muzny D."/>
            <person name="Gibbs R."/>
        </authorList>
    </citation>
    <scope>NUCLEOTIDE SEQUENCE</scope>
    <source>
        <strain evidence="2">Sampled in the wild</strain>
    </source>
</reference>
<accession>A0A8K0K252</accession>
<sequence>MERTKEKLDAYYTVKTHLKDYFYDRDPMSPDIQEVMKAGILLPLRDPDDKGRRVFLMRPGKGDPSKIKMTSIIKVNMMIADISLLDDDIHTIAGSVSLCDMRGMTIGHVTQMTPSLMKQTMVCFQDGYPLRPKGIHYIYSPQFFEAAFNLLKSLSKEKLRKRIFIHGDNMEEIFKVIPQRILPKEYGGDGGTTEELAMEWKSKIESYRDWFMEDKNYGVDESKRPGKPKTYEDLFGMEGSFRQLSVD</sequence>
<dbReference type="Gene3D" id="3.40.525.10">
    <property type="entry name" value="CRAL-TRIO lipid binding domain"/>
    <property type="match status" value="1"/>
</dbReference>
<protein>
    <recommendedName>
        <fullName evidence="1">CRAL-TRIO domain-containing protein</fullName>
    </recommendedName>
</protein>
<feature type="domain" description="CRAL-TRIO" evidence="1">
    <location>
        <begin position="29"/>
        <end position="194"/>
    </location>
</feature>
<comment type="caution">
    <text evidence="2">The sequence shown here is derived from an EMBL/GenBank/DDBJ whole genome shotgun (WGS) entry which is preliminary data.</text>
</comment>
<evidence type="ECO:0000259" key="1">
    <source>
        <dbReference type="PROSITE" id="PS50191"/>
    </source>
</evidence>
<dbReference type="SUPFAM" id="SSF52087">
    <property type="entry name" value="CRAL/TRIO domain"/>
    <property type="match status" value="1"/>
</dbReference>
<keyword evidence="3" id="KW-1185">Reference proteome</keyword>